<reference evidence="1" key="1">
    <citation type="journal article" date="2020" name="Nature">
        <title>Giant virus diversity and host interactions through global metagenomics.</title>
        <authorList>
            <person name="Schulz F."/>
            <person name="Roux S."/>
            <person name="Paez-Espino D."/>
            <person name="Jungbluth S."/>
            <person name="Walsh D.A."/>
            <person name="Denef V.J."/>
            <person name="McMahon K.D."/>
            <person name="Konstantinidis K.T."/>
            <person name="Eloe-Fadrosh E.A."/>
            <person name="Kyrpides N.C."/>
            <person name="Woyke T."/>
        </authorList>
    </citation>
    <scope>NUCLEOTIDE SEQUENCE</scope>
    <source>
        <strain evidence="1">GVMAG-M-3300027833-11</strain>
    </source>
</reference>
<organism evidence="1">
    <name type="scientific">viral metagenome</name>
    <dbReference type="NCBI Taxonomy" id="1070528"/>
    <lineage>
        <taxon>unclassified sequences</taxon>
        <taxon>metagenomes</taxon>
        <taxon>organismal metagenomes</taxon>
    </lineage>
</organism>
<sequence length="356" mass="41350">MDLYEINDVRTDKEFRTTSFSSFKKTQVKKELLNSIIATKVEPACYWSAELICSGHFIELWEIIIAYVSRHIHLGSPKLPLYISLRMEAFKEIMCNGYVGNELSLRNNSKIRQLFAEVMATLCYARKKHSFSAVKIKKSEEFSMAVVSTKLKAPNVSYADIGFKKEDPKELFIAINELSYHLSKESSNGYSACYWLEWLIEFDAICRKNKHPLVAERRGWCSVQDKYSKDSIWVVWDIIKARTEEDGCPTTSKIVEALLDMFCLRYTSGVAKRRKYLIYNCISLLTEKVDMSIPIWNDKNVIMNIVGKINTVYREIKKNQKEPATSYLFNGLERSNIDKTRERLEMMNKMMTTGTR</sequence>
<proteinExistence type="predicted"/>
<accession>A0A6C0LKA3</accession>
<dbReference type="AlphaFoldDB" id="A0A6C0LKA3"/>
<evidence type="ECO:0000313" key="1">
    <source>
        <dbReference type="EMBL" id="QHU30111.1"/>
    </source>
</evidence>
<dbReference type="EMBL" id="MN740503">
    <property type="protein sequence ID" value="QHU30111.1"/>
    <property type="molecule type" value="Genomic_DNA"/>
</dbReference>
<name>A0A6C0LKA3_9ZZZZ</name>
<protein>
    <submittedName>
        <fullName evidence="1">Uncharacterized protein</fullName>
    </submittedName>
</protein>